<dbReference type="InterPro" id="IPR042047">
    <property type="entry name" value="SleB_dom1"/>
</dbReference>
<keyword evidence="3" id="KW-1185">Reference proteome</keyword>
<dbReference type="GO" id="GO:0016787">
    <property type="term" value="F:hydrolase activity"/>
    <property type="evidence" value="ECO:0007669"/>
    <property type="project" value="InterPro"/>
</dbReference>
<dbReference type="STRING" id="1121409.SAMN02745124_02601"/>
<dbReference type="AlphaFoldDB" id="A0A1M5WYA6"/>
<accession>A0A1M5WYA6</accession>
<feature type="domain" description="Cell wall hydrolase SleB" evidence="1">
    <location>
        <begin position="20"/>
        <end position="119"/>
    </location>
</feature>
<evidence type="ECO:0000313" key="3">
    <source>
        <dbReference type="Proteomes" id="UP000184139"/>
    </source>
</evidence>
<dbReference type="Proteomes" id="UP000184139">
    <property type="component" value="Unassembled WGS sequence"/>
</dbReference>
<reference evidence="2 3" key="1">
    <citation type="submission" date="2016-11" db="EMBL/GenBank/DDBJ databases">
        <authorList>
            <person name="Jaros S."/>
            <person name="Januszkiewicz K."/>
            <person name="Wedrychowicz H."/>
        </authorList>
    </citation>
    <scope>NUCLEOTIDE SEQUENCE [LARGE SCALE GENOMIC DNA]</scope>
    <source>
        <strain evidence="2 3">DSM 9705</strain>
    </source>
</reference>
<gene>
    <name evidence="2" type="ORF">SAMN02745124_02601</name>
</gene>
<organism evidence="2 3">
    <name type="scientific">Desulfofustis glycolicus DSM 9705</name>
    <dbReference type="NCBI Taxonomy" id="1121409"/>
    <lineage>
        <taxon>Bacteria</taxon>
        <taxon>Pseudomonadati</taxon>
        <taxon>Thermodesulfobacteriota</taxon>
        <taxon>Desulfobulbia</taxon>
        <taxon>Desulfobulbales</taxon>
        <taxon>Desulfocapsaceae</taxon>
        <taxon>Desulfofustis</taxon>
    </lineage>
</organism>
<evidence type="ECO:0000313" key="2">
    <source>
        <dbReference type="EMBL" id="SHH92164.1"/>
    </source>
</evidence>
<dbReference type="RefSeq" id="WP_073376671.1">
    <property type="nucleotide sequence ID" value="NZ_FQXS01000015.1"/>
</dbReference>
<dbReference type="Gene3D" id="1.10.10.2520">
    <property type="entry name" value="Cell wall hydrolase SleB, domain 1"/>
    <property type="match status" value="1"/>
</dbReference>
<protein>
    <submittedName>
        <fullName evidence="2">N-acetylmuramoyl-L-alanine amidase</fullName>
    </submittedName>
</protein>
<sequence length="120" mass="13949">MTLLEGLLWLTLNVYHEARSEPQIGQVAIVHVTLNRALEQHLPIQEVVRQPYQFSWTFQKQSYLPEDPDAFLRSLRSVLIALQTPDFTAGATHYHLDSITPDWVSDYTYIAQFGSHKFYK</sequence>
<name>A0A1M5WYA6_9BACT</name>
<proteinExistence type="predicted"/>
<evidence type="ECO:0000259" key="1">
    <source>
        <dbReference type="Pfam" id="PF07486"/>
    </source>
</evidence>
<dbReference type="Pfam" id="PF07486">
    <property type="entry name" value="Hydrolase_2"/>
    <property type="match status" value="1"/>
</dbReference>
<dbReference type="OrthoDB" id="9785345at2"/>
<dbReference type="EMBL" id="FQXS01000015">
    <property type="protein sequence ID" value="SHH92164.1"/>
    <property type="molecule type" value="Genomic_DNA"/>
</dbReference>
<dbReference type="InterPro" id="IPR011105">
    <property type="entry name" value="Cell_wall_hydrolase_SleB"/>
</dbReference>